<gene>
    <name evidence="2" type="ORF">CNQ75_18215</name>
    <name evidence="3" type="ORF">GB480_22070</name>
</gene>
<sequence>MARRSKKSEPETLRKQLLALITDFEHKLAEDSLREQVLSLIPANHLLRDLGSSLMHEEGCNSARDRILAYLIKYPRVIIHGDELMVVAGISEYARRIRELRVQFGWSVLSGTTLKEMIEQDEITLEELQAHTMTALKTDVYALMTTEQDREAALRWNEANVLRRSKLSTKDKILSYLRKNVGRPVTGEELRYLANDSKEWARRTRELRTEEGWPIATRNSGRPELEVGAYLLEEDRQAEVHDRKIPDPVRVAVLERDHHACRNCGWSHARKTANDPRTFLELHHIEHHADGGENTLDNLITLCNVCHDDVHRRKVSGEALLHLLKGA</sequence>
<dbReference type="InterPro" id="IPR003615">
    <property type="entry name" value="HNH_nuc"/>
</dbReference>
<accession>A0A2I5HL94</accession>
<organism evidence="2 4">
    <name type="scientific">Salmonella diarizonae</name>
    <dbReference type="NCBI Taxonomy" id="59204"/>
    <lineage>
        <taxon>Bacteria</taxon>
        <taxon>Pseudomonadati</taxon>
        <taxon>Pseudomonadota</taxon>
        <taxon>Gammaproteobacteria</taxon>
        <taxon>Enterobacterales</taxon>
        <taxon>Enterobacteriaceae</taxon>
        <taxon>Salmonella</taxon>
    </lineage>
</organism>
<evidence type="ECO:0000313" key="2">
    <source>
        <dbReference type="EMBL" id="ATW56278.1"/>
    </source>
</evidence>
<keyword evidence="2" id="KW-0540">Nuclease</keyword>
<evidence type="ECO:0000313" key="3">
    <source>
        <dbReference type="EMBL" id="HAB6341528.1"/>
    </source>
</evidence>
<dbReference type="InterPro" id="IPR002711">
    <property type="entry name" value="HNH"/>
</dbReference>
<dbReference type="GO" id="GO:0003676">
    <property type="term" value="F:nucleic acid binding"/>
    <property type="evidence" value="ECO:0007669"/>
    <property type="project" value="InterPro"/>
</dbReference>
<proteinExistence type="predicted"/>
<keyword evidence="2" id="KW-0378">Hydrolase</keyword>
<dbReference type="SMART" id="SM00507">
    <property type="entry name" value="HNHc"/>
    <property type="match status" value="1"/>
</dbReference>
<dbReference type="RefSeq" id="WP_088759578.1">
    <property type="nucleotide sequence ID" value="NZ_CP023345.1"/>
</dbReference>
<evidence type="ECO:0000313" key="4">
    <source>
        <dbReference type="Proteomes" id="UP000230639"/>
    </source>
</evidence>
<keyword evidence="2" id="KW-0255">Endonuclease</keyword>
<dbReference type="EMBL" id="CP023345">
    <property type="protein sequence ID" value="ATW56278.1"/>
    <property type="molecule type" value="Genomic_DNA"/>
</dbReference>
<evidence type="ECO:0000259" key="1">
    <source>
        <dbReference type="SMART" id="SM00507"/>
    </source>
</evidence>
<dbReference type="Pfam" id="PF01844">
    <property type="entry name" value="HNH"/>
    <property type="match status" value="1"/>
</dbReference>
<dbReference type="CDD" id="cd00085">
    <property type="entry name" value="HNHc"/>
    <property type="match status" value="1"/>
</dbReference>
<dbReference type="Gene3D" id="1.10.30.50">
    <property type="match status" value="1"/>
</dbReference>
<dbReference type="Proteomes" id="UP000230639">
    <property type="component" value="Chromosome"/>
</dbReference>
<reference evidence="2 4" key="1">
    <citation type="submission" date="2017-09" db="EMBL/GenBank/DDBJ databases">
        <title>Complete genome of Salmonella enterica subsp. diarizonae isolated from stool of a patient with bacterial enteropathy.</title>
        <authorList>
            <person name="Zhou J."/>
            <person name="Chen Q."/>
            <person name="Guo L."/>
            <person name="Fan J."/>
        </authorList>
    </citation>
    <scope>NUCLEOTIDE SEQUENCE [LARGE SCALE GENOMIC DNA]</scope>
    <source>
        <strain evidence="2 4">HZS154</strain>
    </source>
</reference>
<reference evidence="3" key="2">
    <citation type="journal article" date="2018" name="Genome Biol.">
        <title>SKESA: strategic k-mer extension for scrupulous assemblies.</title>
        <authorList>
            <person name="Souvorov A."/>
            <person name="Agarwala R."/>
            <person name="Lipman D.J."/>
        </authorList>
    </citation>
    <scope>NUCLEOTIDE SEQUENCE</scope>
    <source>
        <strain evidence="3">Salmonella enterica</strain>
    </source>
</reference>
<dbReference type="REBASE" id="224292">
    <property type="entry name" value="Sen154ORF18220P"/>
</dbReference>
<dbReference type="EMBL" id="DAAHJH010000029">
    <property type="protein sequence ID" value="HAB6341528.1"/>
    <property type="molecule type" value="Genomic_DNA"/>
</dbReference>
<feature type="domain" description="HNH nuclease" evidence="1">
    <location>
        <begin position="248"/>
        <end position="308"/>
    </location>
</feature>
<reference evidence="3" key="3">
    <citation type="submission" date="2019-10" db="EMBL/GenBank/DDBJ databases">
        <authorList>
            <consortium name="NCBI Pathogen Detection Project"/>
        </authorList>
    </citation>
    <scope>NUCLEOTIDE SEQUENCE</scope>
    <source>
        <strain evidence="3">Salmonella enterica</strain>
    </source>
</reference>
<dbReference type="GO" id="GO:0008270">
    <property type="term" value="F:zinc ion binding"/>
    <property type="evidence" value="ECO:0007669"/>
    <property type="project" value="InterPro"/>
</dbReference>
<dbReference type="GO" id="GO:0004519">
    <property type="term" value="F:endonuclease activity"/>
    <property type="evidence" value="ECO:0007669"/>
    <property type="project" value="UniProtKB-KW"/>
</dbReference>
<name>A0A2I5HL94_SALDZ</name>
<dbReference type="AlphaFoldDB" id="A0A2I5HL94"/>
<protein>
    <submittedName>
        <fullName evidence="2">HNH endonuclease</fullName>
    </submittedName>
</protein>